<protein>
    <submittedName>
        <fullName evidence="1">Uncharacterized protein</fullName>
    </submittedName>
</protein>
<proteinExistence type="predicted"/>
<comment type="caution">
    <text evidence="1">The sequence shown here is derived from an EMBL/GenBank/DDBJ whole genome shotgun (WGS) entry which is preliminary data.</text>
</comment>
<organism evidence="1 2">
    <name type="scientific">Candidatus Regiella insecticola 5.15</name>
    <dbReference type="NCBI Taxonomy" id="1005043"/>
    <lineage>
        <taxon>Bacteria</taxon>
        <taxon>Pseudomonadati</taxon>
        <taxon>Pseudomonadota</taxon>
        <taxon>Gammaproteobacteria</taxon>
        <taxon>Enterobacterales</taxon>
        <taxon>Enterobacteriaceae</taxon>
        <taxon>aphid secondary symbionts</taxon>
        <taxon>Candidatus Regiella</taxon>
    </lineage>
</organism>
<gene>
    <name evidence="1" type="ORF">Rin_00019560</name>
</gene>
<sequence>MPIIGLQDNDVPTDARAYQYARPLFVHAADVTLVYDGHKKTA</sequence>
<dbReference type="Proteomes" id="UP000004116">
    <property type="component" value="Unassembled WGS sequence"/>
</dbReference>
<dbReference type="AlphaFoldDB" id="G2H1L3"/>
<accession>G2H1L3</accession>
<reference evidence="1 2" key="1">
    <citation type="journal article" date="2012" name="Genome Res.">
        <title>Genomic basis of endosymbiont-conferred protection against an insect parasitoid.</title>
        <authorList>
            <person name="Hansen A.K."/>
            <person name="Vorburger C."/>
            <person name="Moran N.A."/>
        </authorList>
    </citation>
    <scope>NUCLEOTIDE SEQUENCE [LARGE SCALE GENOMIC DNA]</scope>
    <source>
        <strain evidence="2">R5.15</strain>
    </source>
</reference>
<name>G2H1L3_9ENTR</name>
<evidence type="ECO:0000313" key="1">
    <source>
        <dbReference type="EMBL" id="EGY28117.1"/>
    </source>
</evidence>
<evidence type="ECO:0000313" key="2">
    <source>
        <dbReference type="Proteomes" id="UP000004116"/>
    </source>
</evidence>
<keyword evidence="2" id="KW-1185">Reference proteome</keyword>
<dbReference type="EMBL" id="AGCA01000459">
    <property type="protein sequence ID" value="EGY28117.1"/>
    <property type="molecule type" value="Genomic_DNA"/>
</dbReference>